<reference evidence="1 2" key="1">
    <citation type="submission" date="2016-02" db="EMBL/GenBank/DDBJ databases">
        <title>Genome sequencing of a beta-galactosidase producing bacteria Rhizobium sp. 59.</title>
        <authorList>
            <person name="Wang D."/>
            <person name="Kot W."/>
            <person name="Qin Y."/>
            <person name="Hansen L."/>
            <person name="Naqvi K."/>
            <person name="Rensing C."/>
        </authorList>
    </citation>
    <scope>NUCLEOTIDE SEQUENCE [LARGE SCALE GENOMIC DNA]</scope>
    <source>
        <strain evidence="1 2">59</strain>
    </source>
</reference>
<dbReference type="EMBL" id="LSRP01000071">
    <property type="protein sequence ID" value="OJF99417.1"/>
    <property type="molecule type" value="Genomic_DNA"/>
</dbReference>
<dbReference type="AlphaFoldDB" id="A0A657LX01"/>
<dbReference type="Pfam" id="PF12900">
    <property type="entry name" value="Pyridox_ox_2"/>
    <property type="match status" value="1"/>
</dbReference>
<organism evidence="1 2">
    <name type="scientific">Pararhizobium antarcticum</name>
    <dbReference type="NCBI Taxonomy" id="1798805"/>
    <lineage>
        <taxon>Bacteria</taxon>
        <taxon>Pseudomonadati</taxon>
        <taxon>Pseudomonadota</taxon>
        <taxon>Alphaproteobacteria</taxon>
        <taxon>Hyphomicrobiales</taxon>
        <taxon>Rhizobiaceae</taxon>
        <taxon>Rhizobium/Agrobacterium group</taxon>
        <taxon>Pararhizobium</taxon>
    </lineage>
</organism>
<dbReference type="Proteomes" id="UP000182661">
    <property type="component" value="Unassembled WGS sequence"/>
</dbReference>
<dbReference type="InterPro" id="IPR024747">
    <property type="entry name" value="Pyridox_Oxase-rel"/>
</dbReference>
<protein>
    <submittedName>
        <fullName evidence="1">Flavin-nucleotide-binding protein</fullName>
    </submittedName>
</protein>
<dbReference type="RefSeq" id="WP_071832163.1">
    <property type="nucleotide sequence ID" value="NZ_LSRP01000071.1"/>
</dbReference>
<comment type="caution">
    <text evidence="1">The sequence shown here is derived from an EMBL/GenBank/DDBJ whole genome shotgun (WGS) entry which is preliminary data.</text>
</comment>
<accession>A0A657LX01</accession>
<name>A0A657LX01_9HYPH</name>
<evidence type="ECO:0000313" key="2">
    <source>
        <dbReference type="Proteomes" id="UP000182661"/>
    </source>
</evidence>
<proteinExistence type="predicted"/>
<keyword evidence="2" id="KW-1185">Reference proteome</keyword>
<evidence type="ECO:0000313" key="1">
    <source>
        <dbReference type="EMBL" id="OJF99417.1"/>
    </source>
</evidence>
<gene>
    <name evidence="1" type="ORF">AX760_13105</name>
</gene>
<sequence length="152" mass="17736">MPVRNMREHECLEMLANRHLGYLACSKDDRPYIVPVHYAFEATRLYSFSMPGKKTEWLAANPHACLHVNDLERHNRWRSVLIEGQYTELPDTPEFHNERVYAWSLLQKHDLWWEPGMFKPSEAEDGGAEEPLFYSISVDAVSGRTLTDDDIE</sequence>
<dbReference type="Gene3D" id="2.30.110.10">
    <property type="entry name" value="Electron Transport, Fmn-binding Protein, Chain A"/>
    <property type="match status" value="1"/>
</dbReference>
<dbReference type="InterPro" id="IPR012349">
    <property type="entry name" value="Split_barrel_FMN-bd"/>
</dbReference>
<dbReference type="SUPFAM" id="SSF50475">
    <property type="entry name" value="FMN-binding split barrel"/>
    <property type="match status" value="1"/>
</dbReference>